<evidence type="ECO:0000259" key="2">
    <source>
        <dbReference type="Pfam" id="PF13478"/>
    </source>
</evidence>
<organism evidence="3 4">
    <name type="scientific">Thermacetogenium phaeum (strain ATCC BAA-254 / DSM 26808 / PB)</name>
    <dbReference type="NCBI Taxonomy" id="1089553"/>
    <lineage>
        <taxon>Bacteria</taxon>
        <taxon>Bacillati</taxon>
        <taxon>Bacillota</taxon>
        <taxon>Clostridia</taxon>
        <taxon>Thermoanaerobacterales</taxon>
        <taxon>Thermoanaerobacteraceae</taxon>
        <taxon>Thermacetogenium</taxon>
    </lineage>
</organism>
<feature type="domain" description="XdhC- CoxI" evidence="1">
    <location>
        <begin position="14"/>
        <end position="74"/>
    </location>
</feature>
<dbReference type="STRING" id="1089553.Tph_c01520"/>
<dbReference type="InterPro" id="IPR027051">
    <property type="entry name" value="XdhC_Rossmann_dom"/>
</dbReference>
<sequence>MEPEMMHLLAEKVEKNEEAALITVITSNRWHCRLGAMMLVDKNGVVLGGSIGGGQLEKKAIKEAQTCIERGVSRKVLLTEEGESVEIFINAFCYFDKLIIVGSGSVALNIYKVAMVLGYRITVVDNRTETLTEDRFPGADKLLLGDIVENLSSCDIDENTSIVIATHHHKFDEPALKAVIHSPARYIGILSNRRKAASYFDNLRAQGIPDNLLNRVYTPIGLDLGGRKTPEIAVAVMAEVLAVKYGRSGGFCRDIIKEGRIND</sequence>
<evidence type="ECO:0000259" key="1">
    <source>
        <dbReference type="Pfam" id="PF02625"/>
    </source>
</evidence>
<dbReference type="InterPro" id="IPR052698">
    <property type="entry name" value="MoCofactor_Util/Proc"/>
</dbReference>
<proteinExistence type="predicted"/>
<dbReference type="EMBL" id="CP003732">
    <property type="protein sequence ID" value="AFV10400.1"/>
    <property type="molecule type" value="Genomic_DNA"/>
</dbReference>
<dbReference type="HOGENOM" id="CLU_041115_4_1_9"/>
<evidence type="ECO:0000313" key="3">
    <source>
        <dbReference type="EMBL" id="AFV10400.1"/>
    </source>
</evidence>
<evidence type="ECO:0000313" key="4">
    <source>
        <dbReference type="Proteomes" id="UP000000467"/>
    </source>
</evidence>
<dbReference type="AlphaFoldDB" id="K4LEK3"/>
<accession>K4LEK3</accession>
<reference evidence="3 4" key="1">
    <citation type="journal article" date="2012" name="BMC Genomics">
        <title>Genome-guided analysis of physiological and morphological traits of the fermentative acetate oxidizer Thermacetogenium phaeum.</title>
        <authorList>
            <person name="Oehler D."/>
            <person name="Poehlein A."/>
            <person name="Leimbach A."/>
            <person name="Muller N."/>
            <person name="Daniel R."/>
            <person name="Gottschalk G."/>
            <person name="Schink B."/>
        </authorList>
    </citation>
    <scope>NUCLEOTIDE SEQUENCE [LARGE SCALE GENOMIC DNA]</scope>
    <source>
        <strain evidence="4">ATCC BAA-254 / DSM 26808 / PB</strain>
    </source>
</reference>
<dbReference type="eggNOG" id="COG1975">
    <property type="taxonomic scope" value="Bacteria"/>
</dbReference>
<dbReference type="InterPro" id="IPR003777">
    <property type="entry name" value="XdhC_CoxI"/>
</dbReference>
<dbReference type="PANTHER" id="PTHR30388">
    <property type="entry name" value="ALDEHYDE OXIDOREDUCTASE MOLYBDENUM COFACTOR ASSEMBLY PROTEIN"/>
    <property type="match status" value="1"/>
</dbReference>
<protein>
    <submittedName>
        <fullName evidence="3">Putative xanthine dehydrogenase accessory factor XdhC</fullName>
    </submittedName>
</protein>
<dbReference type="OrthoDB" id="9773039at2"/>
<feature type="domain" description="XdhC Rossmann" evidence="2">
    <location>
        <begin position="98"/>
        <end position="240"/>
    </location>
</feature>
<dbReference type="Proteomes" id="UP000000467">
    <property type="component" value="Chromosome"/>
</dbReference>
<dbReference type="RefSeq" id="WP_015049320.1">
    <property type="nucleotide sequence ID" value="NZ_KI912609.1"/>
</dbReference>
<gene>
    <name evidence="3" type="primary">xdhC</name>
    <name evidence="3" type="ordered locus">Tph_c01520</name>
</gene>
<dbReference type="PANTHER" id="PTHR30388:SF6">
    <property type="entry name" value="XANTHINE DEHYDROGENASE SUBUNIT A-RELATED"/>
    <property type="match status" value="1"/>
</dbReference>
<keyword evidence="4" id="KW-1185">Reference proteome</keyword>
<dbReference type="KEGG" id="tpz:Tph_c01520"/>
<dbReference type="Pfam" id="PF13478">
    <property type="entry name" value="XdhC_C"/>
    <property type="match status" value="1"/>
</dbReference>
<dbReference type="Gene3D" id="3.40.50.720">
    <property type="entry name" value="NAD(P)-binding Rossmann-like Domain"/>
    <property type="match status" value="1"/>
</dbReference>
<name>K4LEK3_THEPS</name>
<dbReference type="Pfam" id="PF02625">
    <property type="entry name" value="XdhC_CoxI"/>
    <property type="match status" value="1"/>
</dbReference>